<comment type="subcellular location">
    <subcellularLocation>
        <location evidence="1">Membrane</location>
        <topology evidence="1">Multi-pass membrane protein</topology>
    </subcellularLocation>
</comment>
<evidence type="ECO:0000256" key="4">
    <source>
        <dbReference type="ARBA" id="ARBA00023136"/>
    </source>
</evidence>
<keyword evidence="3 5" id="KW-1133">Transmembrane helix</keyword>
<dbReference type="InterPro" id="IPR035906">
    <property type="entry name" value="MetI-like_sf"/>
</dbReference>
<reference evidence="6 7" key="1">
    <citation type="submission" date="2023-10" db="EMBL/GenBank/DDBJ databases">
        <title>Virgibacillus halophilus 5B73C genome.</title>
        <authorList>
            <person name="Miliotis G."/>
            <person name="Sengupta P."/>
            <person name="Hameed A."/>
            <person name="Chuvochina M."/>
            <person name="Mcdonagh F."/>
            <person name="Simpson A.C."/>
            <person name="Singh N.K."/>
            <person name="Rekha P.D."/>
            <person name="Raman K."/>
            <person name="Hugenholtz P."/>
            <person name="Venkateswaran K."/>
        </authorList>
    </citation>
    <scope>NUCLEOTIDE SEQUENCE [LARGE SCALE GENOMIC DNA]</scope>
    <source>
        <strain evidence="6 7">5B73C</strain>
    </source>
</reference>
<gene>
    <name evidence="6" type="ORF">RWE15_01615</name>
</gene>
<dbReference type="Proteomes" id="UP001281447">
    <property type="component" value="Unassembled WGS sequence"/>
</dbReference>
<evidence type="ECO:0008006" key="8">
    <source>
        <dbReference type="Google" id="ProtNLM"/>
    </source>
</evidence>
<evidence type="ECO:0000256" key="3">
    <source>
        <dbReference type="ARBA" id="ARBA00022989"/>
    </source>
</evidence>
<evidence type="ECO:0000256" key="2">
    <source>
        <dbReference type="ARBA" id="ARBA00022692"/>
    </source>
</evidence>
<comment type="caution">
    <text evidence="6">The sequence shown here is derived from an EMBL/GenBank/DDBJ whole genome shotgun (WGS) entry which is preliminary data.</text>
</comment>
<feature type="transmembrane region" description="Helical" evidence="5">
    <location>
        <begin position="12"/>
        <end position="31"/>
    </location>
</feature>
<protein>
    <recommendedName>
        <fullName evidence="8">Multiple sugar transport system permease protein</fullName>
    </recommendedName>
</protein>
<evidence type="ECO:0000313" key="7">
    <source>
        <dbReference type="Proteomes" id="UP001281447"/>
    </source>
</evidence>
<organism evidence="6 7">
    <name type="scientific">Tigheibacillus halophilus</name>
    <dbReference type="NCBI Taxonomy" id="361280"/>
    <lineage>
        <taxon>Bacteria</taxon>
        <taxon>Bacillati</taxon>
        <taxon>Bacillota</taxon>
        <taxon>Bacilli</taxon>
        <taxon>Bacillales</taxon>
        <taxon>Bacillaceae</taxon>
        <taxon>Tigheibacillus</taxon>
    </lineage>
</organism>
<dbReference type="SUPFAM" id="SSF161098">
    <property type="entry name" value="MetI-like"/>
    <property type="match status" value="1"/>
</dbReference>
<keyword evidence="7" id="KW-1185">Reference proteome</keyword>
<keyword evidence="4 5" id="KW-0472">Membrane</keyword>
<proteinExistence type="predicted"/>
<name>A0ABU5C378_9BACI</name>
<dbReference type="EMBL" id="JAWDIP010000003">
    <property type="protein sequence ID" value="MDY0393356.1"/>
    <property type="molecule type" value="Genomic_DNA"/>
</dbReference>
<evidence type="ECO:0000256" key="1">
    <source>
        <dbReference type="ARBA" id="ARBA00004141"/>
    </source>
</evidence>
<evidence type="ECO:0000256" key="5">
    <source>
        <dbReference type="SAM" id="Phobius"/>
    </source>
</evidence>
<evidence type="ECO:0000313" key="6">
    <source>
        <dbReference type="EMBL" id="MDY0393356.1"/>
    </source>
</evidence>
<accession>A0ABU5C378</accession>
<sequence>MKKHTISKMMIHLLLLAGVVIVAFPFVWMILSSFKSLPDFF</sequence>
<keyword evidence="2 5" id="KW-0812">Transmembrane</keyword>